<sequence length="162" mass="17875">MPSFPTPALLLASCLLCFSSIFACAYLLVALMASCRTANIVRHIAVAVTLVPVAFVLCLFLVFSYNSLGETLHTFAKEHQSDLPPPIVYAAAAVRPLSGHFNLTETMWMACLLFTAYGVAIVWHHLIDITRLLKASRRRLLLSDMQEQRTEEAAAPKAGKKR</sequence>
<keyword evidence="1" id="KW-1133">Transmembrane helix</keyword>
<protein>
    <submittedName>
        <fullName evidence="2">Uncharacterized protein</fullName>
    </submittedName>
</protein>
<keyword evidence="1" id="KW-0812">Transmembrane</keyword>
<dbReference type="OrthoDB" id="273237at2759"/>
<comment type="caution">
    <text evidence="2">The sequence shown here is derived from an EMBL/GenBank/DDBJ whole genome shotgun (WGS) entry which is preliminary data.</text>
</comment>
<reference evidence="2 3" key="1">
    <citation type="submission" date="2015-07" db="EMBL/GenBank/DDBJ databases">
        <title>High-quality genome of monoxenous trypanosomatid Leptomonas pyrrhocoris.</title>
        <authorList>
            <person name="Flegontov P."/>
            <person name="Butenko A."/>
            <person name="Firsov S."/>
            <person name="Vlcek C."/>
            <person name="Logacheva M.D."/>
            <person name="Field M."/>
            <person name="Filatov D."/>
            <person name="Flegontova O."/>
            <person name="Gerasimov E."/>
            <person name="Jackson A.P."/>
            <person name="Kelly S."/>
            <person name="Opperdoes F."/>
            <person name="O'Reilly A."/>
            <person name="Votypka J."/>
            <person name="Yurchenko V."/>
            <person name="Lukes J."/>
        </authorList>
    </citation>
    <scope>NUCLEOTIDE SEQUENCE [LARGE SCALE GENOMIC DNA]</scope>
    <source>
        <strain evidence="2">H10</strain>
    </source>
</reference>
<feature type="transmembrane region" description="Helical" evidence="1">
    <location>
        <begin position="6"/>
        <end position="32"/>
    </location>
</feature>
<name>A0A0N0DY79_LEPPY</name>
<keyword evidence="1" id="KW-0472">Membrane</keyword>
<evidence type="ECO:0000313" key="3">
    <source>
        <dbReference type="Proteomes" id="UP000037923"/>
    </source>
</evidence>
<organism evidence="2 3">
    <name type="scientific">Leptomonas pyrrhocoris</name>
    <name type="common">Firebug parasite</name>
    <dbReference type="NCBI Taxonomy" id="157538"/>
    <lineage>
        <taxon>Eukaryota</taxon>
        <taxon>Discoba</taxon>
        <taxon>Euglenozoa</taxon>
        <taxon>Kinetoplastea</taxon>
        <taxon>Metakinetoplastina</taxon>
        <taxon>Trypanosomatida</taxon>
        <taxon>Trypanosomatidae</taxon>
        <taxon>Leishmaniinae</taxon>
        <taxon>Leptomonas</taxon>
    </lineage>
</organism>
<dbReference type="Proteomes" id="UP000037923">
    <property type="component" value="Unassembled WGS sequence"/>
</dbReference>
<dbReference type="VEuPathDB" id="TriTrypDB:LpyrH10_03_1890"/>
<dbReference type="EMBL" id="LGTL01000003">
    <property type="protein sequence ID" value="KPA83834.1"/>
    <property type="molecule type" value="Genomic_DNA"/>
</dbReference>
<dbReference type="RefSeq" id="XP_015662274.1">
    <property type="nucleotide sequence ID" value="XM_015798796.1"/>
</dbReference>
<dbReference type="RefSeq" id="XP_015662273.1">
    <property type="nucleotide sequence ID" value="XM_015798795.1"/>
</dbReference>
<dbReference type="OMA" id="YIHETAK"/>
<accession>A0A0N0DY79</accession>
<dbReference type="EMBL" id="LGTL01000003">
    <property type="protein sequence ID" value="KPA83835.1"/>
    <property type="molecule type" value="Genomic_DNA"/>
</dbReference>
<proteinExistence type="predicted"/>
<evidence type="ECO:0000256" key="1">
    <source>
        <dbReference type="SAM" id="Phobius"/>
    </source>
</evidence>
<evidence type="ECO:0000313" key="2">
    <source>
        <dbReference type="EMBL" id="KPA83835.1"/>
    </source>
</evidence>
<gene>
    <name evidence="2" type="ORF">ABB37_02038</name>
</gene>
<feature type="transmembrane region" description="Helical" evidence="1">
    <location>
        <begin position="44"/>
        <end position="65"/>
    </location>
</feature>
<dbReference type="GeneID" id="26902333"/>
<keyword evidence="3" id="KW-1185">Reference proteome</keyword>
<feature type="transmembrane region" description="Helical" evidence="1">
    <location>
        <begin position="107"/>
        <end position="127"/>
    </location>
</feature>
<dbReference type="AlphaFoldDB" id="A0A0N0DY79"/>